<dbReference type="PROSITE" id="PS00028">
    <property type="entry name" value="ZINC_FINGER_C2H2_1"/>
    <property type="match status" value="1"/>
</dbReference>
<keyword evidence="4" id="KW-1185">Reference proteome</keyword>
<feature type="compositionally biased region" description="Basic and acidic residues" evidence="1">
    <location>
        <begin position="238"/>
        <end position="251"/>
    </location>
</feature>
<dbReference type="AlphaFoldDB" id="A0A7N0UEB9"/>
<protein>
    <recommendedName>
        <fullName evidence="2">C2H2-type domain-containing protein</fullName>
    </recommendedName>
</protein>
<evidence type="ECO:0000313" key="4">
    <source>
        <dbReference type="Proteomes" id="UP000594263"/>
    </source>
</evidence>
<dbReference type="PANTHER" id="PTHR36055">
    <property type="entry name" value="C2H2-LIKE ZINC FINGER PROTEIN"/>
    <property type="match status" value="1"/>
</dbReference>
<dbReference type="Proteomes" id="UP000594263">
    <property type="component" value="Unplaced"/>
</dbReference>
<feature type="compositionally biased region" description="Basic residues" evidence="1">
    <location>
        <begin position="252"/>
        <end position="262"/>
    </location>
</feature>
<organism evidence="3 4">
    <name type="scientific">Kalanchoe fedtschenkoi</name>
    <name type="common">Lavender scallops</name>
    <name type="synonym">South American air plant</name>
    <dbReference type="NCBI Taxonomy" id="63787"/>
    <lineage>
        <taxon>Eukaryota</taxon>
        <taxon>Viridiplantae</taxon>
        <taxon>Streptophyta</taxon>
        <taxon>Embryophyta</taxon>
        <taxon>Tracheophyta</taxon>
        <taxon>Spermatophyta</taxon>
        <taxon>Magnoliopsida</taxon>
        <taxon>eudicotyledons</taxon>
        <taxon>Gunneridae</taxon>
        <taxon>Pentapetalae</taxon>
        <taxon>Saxifragales</taxon>
        <taxon>Crassulaceae</taxon>
        <taxon>Kalanchoe</taxon>
    </lineage>
</organism>
<dbReference type="InterPro" id="IPR013087">
    <property type="entry name" value="Znf_C2H2_type"/>
</dbReference>
<feature type="domain" description="C2H2-type" evidence="2">
    <location>
        <begin position="46"/>
        <end position="66"/>
    </location>
</feature>
<dbReference type="Gramene" id="Kaladp0062s0099.2.v1.1">
    <property type="protein sequence ID" value="Kaladp0062s0099.2.v1.1"/>
    <property type="gene ID" value="Kaladp0062s0099.v1.1"/>
</dbReference>
<dbReference type="EnsemblPlants" id="Kaladp0062s0099.1.v1.1">
    <property type="protein sequence ID" value="Kaladp0062s0099.1.v1.1"/>
    <property type="gene ID" value="Kaladp0062s0099.v1.1"/>
</dbReference>
<evidence type="ECO:0000256" key="1">
    <source>
        <dbReference type="SAM" id="MobiDB-lite"/>
    </source>
</evidence>
<accession>A0A7N0UEB9</accession>
<proteinExistence type="predicted"/>
<reference evidence="3" key="1">
    <citation type="submission" date="2021-01" db="UniProtKB">
        <authorList>
            <consortium name="EnsemblPlants"/>
        </authorList>
    </citation>
    <scope>IDENTIFICATION</scope>
</reference>
<feature type="region of interest" description="Disordered" evidence="1">
    <location>
        <begin position="236"/>
        <end position="278"/>
    </location>
</feature>
<dbReference type="PANTHER" id="PTHR36055:SF1">
    <property type="entry name" value="C2H2-LIKE ZINC FINGER PROTEIN"/>
    <property type="match status" value="1"/>
</dbReference>
<evidence type="ECO:0000259" key="2">
    <source>
        <dbReference type="PROSITE" id="PS00028"/>
    </source>
</evidence>
<dbReference type="EnsemblPlants" id="Kaladp0062s0099.2.v1.1">
    <property type="protein sequence ID" value="Kaladp0062s0099.2.v1.1"/>
    <property type="gene ID" value="Kaladp0062s0099.v1.1"/>
</dbReference>
<evidence type="ECO:0000313" key="3">
    <source>
        <dbReference type="EnsemblPlants" id="Kaladp0062s0099.2.v1.1"/>
    </source>
</evidence>
<sequence>MDAAAPQGSQLHSKNPVKWSEIKSALDPQELPDLPLLSQEISYLKCRLCSSVYYSTINFRRHEGFHVRRRNNPDWLPETMKNNSSLTQFWHQHLKDTFKDIVSLQDVELKGVTGQKIVEELALIPEPNIRLPPSYFTARNLLLGTIKSEEPEFSIYPDKFLAILSKGSEDTFLLSDTDESVQNFVFRDAGKIALAQENLVATACFLLEQKLRKAWHRHREDESISLRNELIKEEEDYHTERQHQTERNKVEGKKKKKKKPKKQIKEDKSEEGEPWTEIRHTAITAGAFTRCLSNP</sequence>
<dbReference type="OMA" id="INYKRHV"/>
<dbReference type="Gramene" id="Kaladp0062s0099.1.v1.1">
    <property type="protein sequence ID" value="Kaladp0062s0099.1.v1.1"/>
    <property type="gene ID" value="Kaladp0062s0099.v1.1"/>
</dbReference>
<name>A0A7N0UEB9_KALFE</name>